<proteinExistence type="predicted"/>
<gene>
    <name evidence="1" type="ORF">E6C64_01360</name>
</gene>
<dbReference type="Proteomes" id="UP000309133">
    <property type="component" value="Unassembled WGS sequence"/>
</dbReference>
<sequence length="72" mass="7779">MKNVLWLIIGGATGLAVAYGASRTARGKAFLADLDDRTSEFSKAVADSYRAREAELRAAISKADDAISDFRR</sequence>
<evidence type="ECO:0000313" key="1">
    <source>
        <dbReference type="EMBL" id="THG33039.1"/>
    </source>
</evidence>
<keyword evidence="2" id="KW-1185">Reference proteome</keyword>
<evidence type="ECO:0000313" key="2">
    <source>
        <dbReference type="Proteomes" id="UP000309133"/>
    </source>
</evidence>
<organism evidence="1 2">
    <name type="scientific">Naasia lichenicola</name>
    <dbReference type="NCBI Taxonomy" id="2565933"/>
    <lineage>
        <taxon>Bacteria</taxon>
        <taxon>Bacillati</taxon>
        <taxon>Actinomycetota</taxon>
        <taxon>Actinomycetes</taxon>
        <taxon>Micrococcales</taxon>
        <taxon>Microbacteriaceae</taxon>
        <taxon>Naasia</taxon>
    </lineage>
</organism>
<dbReference type="RefSeq" id="WP_136425820.1">
    <property type="nucleotide sequence ID" value="NZ_SSSM01000001.1"/>
</dbReference>
<name>A0A4S4FR16_9MICO</name>
<evidence type="ECO:0008006" key="3">
    <source>
        <dbReference type="Google" id="ProtNLM"/>
    </source>
</evidence>
<protein>
    <recommendedName>
        <fullName evidence="3">YtxH domain-containing protein</fullName>
    </recommendedName>
</protein>
<comment type="caution">
    <text evidence="1">The sequence shown here is derived from an EMBL/GenBank/DDBJ whole genome shotgun (WGS) entry which is preliminary data.</text>
</comment>
<dbReference type="OrthoDB" id="5121327at2"/>
<accession>A0A4S4FR16</accession>
<dbReference type="AlphaFoldDB" id="A0A4S4FR16"/>
<dbReference type="EMBL" id="SSSM01000001">
    <property type="protein sequence ID" value="THG33039.1"/>
    <property type="molecule type" value="Genomic_DNA"/>
</dbReference>
<reference evidence="1 2" key="1">
    <citation type="submission" date="2019-04" db="EMBL/GenBank/DDBJ databases">
        <authorList>
            <person name="Jiang L."/>
        </authorList>
    </citation>
    <scope>NUCLEOTIDE SEQUENCE [LARGE SCALE GENOMIC DNA]</scope>
    <source>
        <strain evidence="1 2">YIM 131853</strain>
    </source>
</reference>